<keyword evidence="3" id="KW-0687">Ribonucleoprotein</keyword>
<feature type="compositionally biased region" description="Basic and acidic residues" evidence="4">
    <location>
        <begin position="48"/>
        <end position="75"/>
    </location>
</feature>
<name>A0A5C7IUF2_9ROSI</name>
<protein>
    <submittedName>
        <fullName evidence="5">Uncharacterized protein</fullName>
    </submittedName>
</protein>
<dbReference type="InterPro" id="IPR023575">
    <property type="entry name" value="Ribosomal_uS19_SF"/>
</dbReference>
<comment type="similarity">
    <text evidence="1">Belongs to the universal ribosomal protein uS19 family.</text>
</comment>
<dbReference type="Gene3D" id="3.30.860.10">
    <property type="entry name" value="30s Ribosomal Protein S19, Chain A"/>
    <property type="match status" value="1"/>
</dbReference>
<dbReference type="GO" id="GO:1990904">
    <property type="term" value="C:ribonucleoprotein complex"/>
    <property type="evidence" value="ECO:0007669"/>
    <property type="project" value="UniProtKB-KW"/>
</dbReference>
<dbReference type="GO" id="GO:0003735">
    <property type="term" value="F:structural constituent of ribosome"/>
    <property type="evidence" value="ECO:0007669"/>
    <property type="project" value="InterPro"/>
</dbReference>
<keyword evidence="6" id="KW-1185">Reference proteome</keyword>
<evidence type="ECO:0000256" key="2">
    <source>
        <dbReference type="ARBA" id="ARBA00022980"/>
    </source>
</evidence>
<gene>
    <name evidence="5" type="ORF">EZV62_001579</name>
</gene>
<feature type="region of interest" description="Disordered" evidence="4">
    <location>
        <begin position="43"/>
        <end position="93"/>
    </location>
</feature>
<reference evidence="6" key="1">
    <citation type="journal article" date="2019" name="Gigascience">
        <title>De novo genome assembly of the endangered Acer yangbiense, a plant species with extremely small populations endemic to Yunnan Province, China.</title>
        <authorList>
            <person name="Yang J."/>
            <person name="Wariss H.M."/>
            <person name="Tao L."/>
            <person name="Zhang R."/>
            <person name="Yun Q."/>
            <person name="Hollingsworth P."/>
            <person name="Dao Z."/>
            <person name="Luo G."/>
            <person name="Guo H."/>
            <person name="Ma Y."/>
            <person name="Sun W."/>
        </authorList>
    </citation>
    <scope>NUCLEOTIDE SEQUENCE [LARGE SCALE GENOMIC DNA]</scope>
    <source>
        <strain evidence="6">cv. Malutang</strain>
    </source>
</reference>
<dbReference type="GO" id="GO:0006412">
    <property type="term" value="P:translation"/>
    <property type="evidence" value="ECO:0007669"/>
    <property type="project" value="InterPro"/>
</dbReference>
<evidence type="ECO:0000313" key="6">
    <source>
        <dbReference type="Proteomes" id="UP000323000"/>
    </source>
</evidence>
<evidence type="ECO:0000256" key="3">
    <source>
        <dbReference type="ARBA" id="ARBA00023274"/>
    </source>
</evidence>
<organism evidence="5 6">
    <name type="scientific">Acer yangbiense</name>
    <dbReference type="NCBI Taxonomy" id="1000413"/>
    <lineage>
        <taxon>Eukaryota</taxon>
        <taxon>Viridiplantae</taxon>
        <taxon>Streptophyta</taxon>
        <taxon>Embryophyta</taxon>
        <taxon>Tracheophyta</taxon>
        <taxon>Spermatophyta</taxon>
        <taxon>Magnoliopsida</taxon>
        <taxon>eudicotyledons</taxon>
        <taxon>Gunneridae</taxon>
        <taxon>Pentapetalae</taxon>
        <taxon>rosids</taxon>
        <taxon>malvids</taxon>
        <taxon>Sapindales</taxon>
        <taxon>Sapindaceae</taxon>
        <taxon>Hippocastanoideae</taxon>
        <taxon>Acereae</taxon>
        <taxon>Acer</taxon>
    </lineage>
</organism>
<sequence length="162" mass="17917">MADVDPEVATAAQPTKRTFKKFSFRGKVSEGFEEETMALIKKLRKAKREAPPGEKPESSQDIKNMQEGEVVGREDDGSDLAEESEDTKKLTDRSINATIVSAAGTLVITKLLTIDQDYRQLEIVDELRRDDSSLEVSSGSHVILVDDELGVSILRLRLALIV</sequence>
<dbReference type="OrthoDB" id="1749053at2759"/>
<feature type="compositionally biased region" description="Acidic residues" evidence="4">
    <location>
        <begin position="76"/>
        <end position="85"/>
    </location>
</feature>
<evidence type="ECO:0000256" key="1">
    <source>
        <dbReference type="ARBA" id="ARBA00007345"/>
    </source>
</evidence>
<dbReference type="Proteomes" id="UP000323000">
    <property type="component" value="Chromosome 1"/>
</dbReference>
<dbReference type="GO" id="GO:0005840">
    <property type="term" value="C:ribosome"/>
    <property type="evidence" value="ECO:0007669"/>
    <property type="project" value="UniProtKB-KW"/>
</dbReference>
<dbReference type="EMBL" id="VAHF01000001">
    <property type="protein sequence ID" value="TXG73000.1"/>
    <property type="molecule type" value="Genomic_DNA"/>
</dbReference>
<evidence type="ECO:0000256" key="4">
    <source>
        <dbReference type="SAM" id="MobiDB-lite"/>
    </source>
</evidence>
<evidence type="ECO:0000313" key="5">
    <source>
        <dbReference type="EMBL" id="TXG73000.1"/>
    </source>
</evidence>
<comment type="caution">
    <text evidence="5">The sequence shown here is derived from an EMBL/GenBank/DDBJ whole genome shotgun (WGS) entry which is preliminary data.</text>
</comment>
<keyword evidence="2" id="KW-0689">Ribosomal protein</keyword>
<accession>A0A5C7IUF2</accession>
<dbReference type="AlphaFoldDB" id="A0A5C7IUF2"/>
<proteinExistence type="inferred from homology"/>